<comment type="caution">
    <text evidence="6">The sequence shown here is derived from an EMBL/GenBank/DDBJ whole genome shotgun (WGS) entry which is preliminary data.</text>
</comment>
<dbReference type="InterPro" id="IPR011989">
    <property type="entry name" value="ARM-like"/>
</dbReference>
<accession>A0A1E5WCZ8</accession>
<evidence type="ECO:0000313" key="6">
    <source>
        <dbReference type="EMBL" id="OEL35241.1"/>
    </source>
</evidence>
<dbReference type="PANTHER" id="PTHR12537">
    <property type="entry name" value="RNA BINDING PROTEIN PUMILIO-RELATED"/>
    <property type="match status" value="1"/>
</dbReference>
<organism evidence="6 7">
    <name type="scientific">Dichanthelium oligosanthes</name>
    <dbReference type="NCBI Taxonomy" id="888268"/>
    <lineage>
        <taxon>Eukaryota</taxon>
        <taxon>Viridiplantae</taxon>
        <taxon>Streptophyta</taxon>
        <taxon>Embryophyta</taxon>
        <taxon>Tracheophyta</taxon>
        <taxon>Spermatophyta</taxon>
        <taxon>Magnoliopsida</taxon>
        <taxon>Liliopsida</taxon>
        <taxon>Poales</taxon>
        <taxon>Poaceae</taxon>
        <taxon>PACMAD clade</taxon>
        <taxon>Panicoideae</taxon>
        <taxon>Panicodae</taxon>
        <taxon>Paniceae</taxon>
        <taxon>Dichantheliinae</taxon>
        <taxon>Dichanthelium</taxon>
    </lineage>
</organism>
<feature type="repeat" description="Pumilio" evidence="3">
    <location>
        <begin position="168"/>
        <end position="203"/>
    </location>
</feature>
<dbReference type="Proteomes" id="UP000095767">
    <property type="component" value="Unassembled WGS sequence"/>
</dbReference>
<dbReference type="PROSITE" id="PS50303">
    <property type="entry name" value="PUM_HD"/>
    <property type="match status" value="1"/>
</dbReference>
<dbReference type="AlphaFoldDB" id="A0A1E5WCZ8"/>
<dbReference type="SUPFAM" id="SSF48371">
    <property type="entry name" value="ARM repeat"/>
    <property type="match status" value="1"/>
</dbReference>
<dbReference type="PROSITE" id="PS50302">
    <property type="entry name" value="PUM"/>
    <property type="match status" value="6"/>
</dbReference>
<dbReference type="GO" id="GO:0006417">
    <property type="term" value="P:regulation of translation"/>
    <property type="evidence" value="ECO:0007669"/>
    <property type="project" value="UniProtKB-KW"/>
</dbReference>
<protein>
    <submittedName>
        <fullName evidence="6">Pumilio-like protein 1</fullName>
    </submittedName>
</protein>
<feature type="repeat" description="Pumilio" evidence="3">
    <location>
        <begin position="204"/>
        <end position="239"/>
    </location>
</feature>
<dbReference type="SMART" id="SM00025">
    <property type="entry name" value="Pumilio"/>
    <property type="match status" value="6"/>
</dbReference>
<feature type="compositionally biased region" description="Polar residues" evidence="4">
    <location>
        <begin position="14"/>
        <end position="24"/>
    </location>
</feature>
<evidence type="ECO:0000256" key="2">
    <source>
        <dbReference type="ARBA" id="ARBA00022845"/>
    </source>
</evidence>
<evidence type="ECO:0000313" key="7">
    <source>
        <dbReference type="Proteomes" id="UP000095767"/>
    </source>
</evidence>
<proteinExistence type="predicted"/>
<dbReference type="Pfam" id="PF00806">
    <property type="entry name" value="PUF"/>
    <property type="match status" value="6"/>
</dbReference>
<evidence type="ECO:0000256" key="3">
    <source>
        <dbReference type="PROSITE-ProRule" id="PRU00317"/>
    </source>
</evidence>
<gene>
    <name evidence="6" type="ORF">BAE44_0003738</name>
</gene>
<feature type="repeat" description="Pumilio" evidence="3">
    <location>
        <begin position="276"/>
        <end position="311"/>
    </location>
</feature>
<dbReference type="OrthoDB" id="668540at2759"/>
<dbReference type="InterPro" id="IPR033133">
    <property type="entry name" value="PUM-HD"/>
</dbReference>
<evidence type="ECO:0000259" key="5">
    <source>
        <dbReference type="PROSITE" id="PS50303"/>
    </source>
</evidence>
<evidence type="ECO:0000256" key="4">
    <source>
        <dbReference type="SAM" id="MobiDB-lite"/>
    </source>
</evidence>
<dbReference type="InterPro" id="IPR001313">
    <property type="entry name" value="Pumilio_RNA-bd_rpt"/>
</dbReference>
<feature type="repeat" description="Pumilio" evidence="3">
    <location>
        <begin position="312"/>
        <end position="347"/>
    </location>
</feature>
<dbReference type="EMBL" id="LWDX02012820">
    <property type="protein sequence ID" value="OEL35241.1"/>
    <property type="molecule type" value="Genomic_DNA"/>
</dbReference>
<name>A0A1E5WCZ8_9POAL</name>
<feature type="domain" description="PUM-HD" evidence="5">
    <location>
        <begin position="143"/>
        <end position="424"/>
    </location>
</feature>
<evidence type="ECO:0000256" key="1">
    <source>
        <dbReference type="ARBA" id="ARBA00022737"/>
    </source>
</evidence>
<keyword evidence="7" id="KW-1185">Reference proteome</keyword>
<dbReference type="InterPro" id="IPR016024">
    <property type="entry name" value="ARM-type_fold"/>
</dbReference>
<dbReference type="Gene3D" id="1.25.10.10">
    <property type="entry name" value="Leucine-rich Repeat Variant"/>
    <property type="match status" value="2"/>
</dbReference>
<dbReference type="STRING" id="888268.A0A1E5WCZ8"/>
<feature type="repeat" description="Pumilio" evidence="3">
    <location>
        <begin position="240"/>
        <end position="275"/>
    </location>
</feature>
<keyword evidence="1" id="KW-0677">Repeat</keyword>
<reference evidence="6 7" key="1">
    <citation type="submission" date="2016-09" db="EMBL/GenBank/DDBJ databases">
        <title>The draft genome of Dichanthelium oligosanthes: A C3 panicoid grass species.</title>
        <authorList>
            <person name="Studer A.J."/>
            <person name="Schnable J.C."/>
            <person name="Brutnell T.P."/>
        </authorList>
    </citation>
    <scope>NUCLEOTIDE SEQUENCE [LARGE SCALE GENOMIC DNA]</scope>
    <source>
        <strain evidence="7">cv. Kellogg 1175</strain>
        <tissue evidence="6">Leaf</tissue>
    </source>
</reference>
<dbReference type="PANTHER" id="PTHR12537:SF127">
    <property type="entry name" value="PUMILIO HOMOLOG 3"/>
    <property type="match status" value="1"/>
</dbReference>
<feature type="region of interest" description="Disordered" evidence="4">
    <location>
        <begin position="1"/>
        <end position="48"/>
    </location>
</feature>
<dbReference type="GO" id="GO:0005737">
    <property type="term" value="C:cytoplasm"/>
    <property type="evidence" value="ECO:0007669"/>
    <property type="project" value="TreeGrafter"/>
</dbReference>
<feature type="repeat" description="Pumilio" evidence="3">
    <location>
        <begin position="356"/>
        <end position="391"/>
    </location>
</feature>
<dbReference type="GO" id="GO:0003729">
    <property type="term" value="F:mRNA binding"/>
    <property type="evidence" value="ECO:0007669"/>
    <property type="project" value="TreeGrafter"/>
</dbReference>
<sequence length="424" mass="47622">MDPQDHNAKEITGLNAQDKMSNGENIVHASGPFSGAQSSDGPGNVEQDSKATLLKRNEDLIAFQMVYIRTCNDPNETTSRSVLQQDMNNYFSRDALIAYFGDNSAHTDTTVIPQQRASYCSSQVQQFEGVLDNVHAYASGFNNMVPYVELRQQQMGTPVNTTTFRIMHIRGQVAAFCADGNGSRFIQQAIEVATTGEIIMVYEEIMPYVCVLAANIFGNHALQKAFELGEDDQKVVMAKELSSKVLKCVRDKYANYVIQKCIECLPSKNGKLIFRSFYSKAMELSIHVHRCHVVQHLLEHRSPLQRSMMVNKFAGRIMSMSYDKFTSNVIENCLTFGCNNDQQLITNEIIVAGGGQHFDHIKDMMMDPYANSVIQKMVVTAEEWQLGVLMDVGQEQRVQPAEVLEKVEGMTKAGHRNHQEMPHD</sequence>
<keyword evidence="2" id="KW-0810">Translation regulation</keyword>